<keyword evidence="8" id="KW-1185">Reference proteome</keyword>
<dbReference type="SUPFAM" id="SSF75217">
    <property type="entry name" value="alpha/beta knot"/>
    <property type="match status" value="1"/>
</dbReference>
<dbReference type="InterPro" id="IPR013123">
    <property type="entry name" value="SpoU_subst-bd"/>
</dbReference>
<evidence type="ECO:0000256" key="3">
    <source>
        <dbReference type="ARBA" id="ARBA00022679"/>
    </source>
</evidence>
<dbReference type="InterPro" id="IPR001537">
    <property type="entry name" value="SpoU_MeTrfase"/>
</dbReference>
<dbReference type="InterPro" id="IPR029064">
    <property type="entry name" value="Ribosomal_eL30-like_sf"/>
</dbReference>
<evidence type="ECO:0000313" key="10">
    <source>
        <dbReference type="Proteomes" id="UP000528432"/>
    </source>
</evidence>
<dbReference type="OrthoDB" id="9794400at2"/>
<dbReference type="Proteomes" id="UP000250223">
    <property type="component" value="Unassembled WGS sequence"/>
</dbReference>
<dbReference type="AlphaFoldDB" id="A0A240B2Y4"/>
<dbReference type="GO" id="GO:0032259">
    <property type="term" value="P:methylation"/>
    <property type="evidence" value="ECO:0007669"/>
    <property type="project" value="UniProtKB-KW"/>
</dbReference>
<dbReference type="Pfam" id="PF00588">
    <property type="entry name" value="SpoU_methylase"/>
    <property type="match status" value="1"/>
</dbReference>
<protein>
    <submittedName>
        <fullName evidence="5">23S rRNA (Guanosine(2251)-2'-O)-methyltransferase RlmB</fullName>
    </submittedName>
    <submittedName>
        <fullName evidence="6">23S rRNA (Guanosine2251-2'-O)-methyltransferase</fullName>
    </submittedName>
    <submittedName>
        <fullName evidence="7">23S rRNA methyltransferase</fullName>
        <ecNumber evidence="7">2.1.1.-</ecNumber>
    </submittedName>
</protein>
<dbReference type="STRING" id="1494.SAMN05216497_11357"/>
<evidence type="ECO:0000313" key="7">
    <source>
        <dbReference type="EMBL" id="SQB35960.1"/>
    </source>
</evidence>
<dbReference type="PANTHER" id="PTHR46429:SF1">
    <property type="entry name" value="23S RRNA (GUANOSINE-2'-O-)-METHYLTRANSFERASE RLMB"/>
    <property type="match status" value="1"/>
</dbReference>
<dbReference type="GO" id="GO:0005829">
    <property type="term" value="C:cytosol"/>
    <property type="evidence" value="ECO:0007669"/>
    <property type="project" value="TreeGrafter"/>
</dbReference>
<accession>A0A240B2Y4</accession>
<evidence type="ECO:0000256" key="1">
    <source>
        <dbReference type="ARBA" id="ARBA00007228"/>
    </source>
</evidence>
<dbReference type="EMBL" id="FNGL01000013">
    <property type="protein sequence ID" value="SDL23515.1"/>
    <property type="molecule type" value="Genomic_DNA"/>
</dbReference>
<reference evidence="6 8" key="1">
    <citation type="submission" date="2016-10" db="EMBL/GenBank/DDBJ databases">
        <authorList>
            <person name="Varghese N."/>
            <person name="Submissions S."/>
        </authorList>
    </citation>
    <scope>NUCLEOTIDE SEQUENCE [LARGE SCALE GENOMIC DNA]</scope>
    <source>
        <strain evidence="6 8">NLAE-zl-C224</strain>
    </source>
</reference>
<sequence length="245" mass="27037">MREDLIIGRNAVIEALESNKTLESILISKGNNKGIINKIISLAKEKGIPIKNVDKKKLDEISEGENHQGVAAYTTPYKYYSVEEILESSKEKAPFILILDEIQDPHNFGAIIRTAEVFGVHGIIIPKRRSVGVTPIVYKSSVGAVEHVKIAKVNNINNTIDFLKENNIWIYGADMETDRYIYSENLKGPIALVIGSEGKGISKLTKEKCDVLIKIPMSGQINSLNASVAGGIAMYEISRQRLQGD</sequence>
<evidence type="ECO:0000313" key="9">
    <source>
        <dbReference type="Proteomes" id="UP000250223"/>
    </source>
</evidence>
<dbReference type="Proteomes" id="UP000528432">
    <property type="component" value="Unassembled WGS sequence"/>
</dbReference>
<evidence type="ECO:0000313" key="6">
    <source>
        <dbReference type="EMBL" id="SDL23515.1"/>
    </source>
</evidence>
<dbReference type="RefSeq" id="WP_089866441.1">
    <property type="nucleotide sequence ID" value="NZ_FNGL01000013.1"/>
</dbReference>
<dbReference type="GO" id="GO:0008173">
    <property type="term" value="F:RNA methyltransferase activity"/>
    <property type="evidence" value="ECO:0007669"/>
    <property type="project" value="InterPro"/>
</dbReference>
<dbReference type="InterPro" id="IPR004441">
    <property type="entry name" value="rRNA_MeTrfase_TrmH"/>
</dbReference>
<dbReference type="Pfam" id="PF08032">
    <property type="entry name" value="SpoU_sub_bind"/>
    <property type="match status" value="1"/>
</dbReference>
<dbReference type="EC" id="2.1.1.-" evidence="7"/>
<reference evidence="5 10" key="3">
    <citation type="submission" date="2020-05" db="EMBL/GenBank/DDBJ databases">
        <title>Draft genome sequence of Clostridium cochlearium strain AGROS13 isolated from a sheep dairy farm in New Zealand.</title>
        <authorList>
            <person name="Gupta T.B."/>
            <person name="Jauregui R."/>
            <person name="Risson A.N."/>
            <person name="Brightwell G."/>
            <person name="Maclean P."/>
        </authorList>
    </citation>
    <scope>NUCLEOTIDE SEQUENCE [LARGE SCALE GENOMIC DNA]</scope>
    <source>
        <strain evidence="5 10">AGROS13</strain>
    </source>
</reference>
<proteinExistence type="inferred from homology"/>
<dbReference type="SMART" id="SM00967">
    <property type="entry name" value="SpoU_sub_bind"/>
    <property type="match status" value="1"/>
</dbReference>
<dbReference type="NCBIfam" id="TIGR00186">
    <property type="entry name" value="rRNA_methyl_3"/>
    <property type="match status" value="1"/>
</dbReference>
<dbReference type="Gene3D" id="3.40.1280.10">
    <property type="match status" value="1"/>
</dbReference>
<dbReference type="InterPro" id="IPR029026">
    <property type="entry name" value="tRNA_m1G_MTases_N"/>
</dbReference>
<dbReference type="EMBL" id="JABFIF010000033">
    <property type="protein sequence ID" value="NOH17068.1"/>
    <property type="molecule type" value="Genomic_DNA"/>
</dbReference>
<evidence type="ECO:0000256" key="2">
    <source>
        <dbReference type="ARBA" id="ARBA00022603"/>
    </source>
</evidence>
<dbReference type="InterPro" id="IPR029028">
    <property type="entry name" value="Alpha/beta_knot_MTases"/>
</dbReference>
<evidence type="ECO:0000313" key="5">
    <source>
        <dbReference type="EMBL" id="NOH17068.1"/>
    </source>
</evidence>
<dbReference type="GO" id="GO:0003723">
    <property type="term" value="F:RNA binding"/>
    <property type="evidence" value="ECO:0007669"/>
    <property type="project" value="InterPro"/>
</dbReference>
<dbReference type="CDD" id="cd18103">
    <property type="entry name" value="SpoU-like_RlmB"/>
    <property type="match status" value="1"/>
</dbReference>
<dbReference type="FunFam" id="3.40.1280.10:FF:000008">
    <property type="entry name" value="Group 3 RNA methyltransferase TrmH"/>
    <property type="match status" value="1"/>
</dbReference>
<evidence type="ECO:0000313" key="8">
    <source>
        <dbReference type="Proteomes" id="UP000198811"/>
    </source>
</evidence>
<feature type="domain" description="RNA 2-O ribose methyltransferase substrate binding" evidence="4">
    <location>
        <begin position="5"/>
        <end position="80"/>
    </location>
</feature>
<dbReference type="SUPFAM" id="SSF55315">
    <property type="entry name" value="L30e-like"/>
    <property type="match status" value="1"/>
</dbReference>
<dbReference type="EMBL" id="UAWC01000026">
    <property type="protein sequence ID" value="SQB35960.1"/>
    <property type="molecule type" value="Genomic_DNA"/>
</dbReference>
<dbReference type="GO" id="GO:0006396">
    <property type="term" value="P:RNA processing"/>
    <property type="evidence" value="ECO:0007669"/>
    <property type="project" value="InterPro"/>
</dbReference>
<evidence type="ECO:0000259" key="4">
    <source>
        <dbReference type="SMART" id="SM00967"/>
    </source>
</evidence>
<dbReference type="Proteomes" id="UP000198811">
    <property type="component" value="Unassembled WGS sequence"/>
</dbReference>
<reference evidence="7 9" key="2">
    <citation type="submission" date="2018-06" db="EMBL/GenBank/DDBJ databases">
        <authorList>
            <consortium name="Pathogen Informatics"/>
            <person name="Doyle S."/>
        </authorList>
    </citation>
    <scope>NUCLEOTIDE SEQUENCE [LARGE SCALE GENOMIC DNA]</scope>
    <source>
        <strain evidence="7 9">NCTC13028</strain>
    </source>
</reference>
<organism evidence="7 9">
    <name type="scientific">Clostridium cochlearium</name>
    <dbReference type="NCBI Taxonomy" id="1494"/>
    <lineage>
        <taxon>Bacteria</taxon>
        <taxon>Bacillati</taxon>
        <taxon>Bacillota</taxon>
        <taxon>Clostridia</taxon>
        <taxon>Eubacteriales</taxon>
        <taxon>Clostridiaceae</taxon>
        <taxon>Clostridium</taxon>
    </lineage>
</organism>
<comment type="similarity">
    <text evidence="1">Belongs to the class IV-like SAM-binding methyltransferase superfamily. RNA methyltransferase TrmH family.</text>
</comment>
<gene>
    <name evidence="5" type="primary">rlmB</name>
    <name evidence="5" type="ORF">HMJ28_11900</name>
    <name evidence="7" type="ORF">NCTC13028_02200</name>
    <name evidence="6" type="ORF">SAMN05216497_11357</name>
</gene>
<dbReference type="PANTHER" id="PTHR46429">
    <property type="entry name" value="23S RRNA (GUANOSINE-2'-O-)-METHYLTRANSFERASE RLMB"/>
    <property type="match status" value="1"/>
</dbReference>
<dbReference type="Gene3D" id="3.30.1330.30">
    <property type="match status" value="1"/>
</dbReference>
<keyword evidence="2 7" id="KW-0489">Methyltransferase</keyword>
<dbReference type="GeneID" id="70578195"/>
<keyword evidence="3 7" id="KW-0808">Transferase</keyword>
<name>A0A240B2Y4_CLOCO</name>